<keyword evidence="3" id="KW-1185">Reference proteome</keyword>
<comment type="caution">
    <text evidence="2">The sequence shown here is derived from an EMBL/GenBank/DDBJ whole genome shotgun (WGS) entry which is preliminary data.</text>
</comment>
<evidence type="ECO:0000313" key="3">
    <source>
        <dbReference type="Proteomes" id="UP000316008"/>
    </source>
</evidence>
<dbReference type="AlphaFoldDB" id="A0A556N3P2"/>
<name>A0A556N3P2_9FLAO</name>
<organism evidence="2 3">
    <name type="scientific">Fluviicola chungangensis</name>
    <dbReference type="NCBI Taxonomy" id="2597671"/>
    <lineage>
        <taxon>Bacteria</taxon>
        <taxon>Pseudomonadati</taxon>
        <taxon>Bacteroidota</taxon>
        <taxon>Flavobacteriia</taxon>
        <taxon>Flavobacteriales</taxon>
        <taxon>Crocinitomicaceae</taxon>
        <taxon>Fluviicola</taxon>
    </lineage>
</organism>
<sequence length="194" mass="22031">MIGFAIRSFIAAGMLFLTVYSFYTGYWGWGISLIIPLALVILSFIYNENLAFTLNHMRSGNQDKAQRAINRITAPQYILSKRQRAYVIYMQALLNAQSLPHAKVEAMLRQAIQMGLKRGHDKAMARMHLAGICVQTGRRQEAITLLAEAKKMDDSGMLKDQIKMMQGQLQNAPSKNQMRMAQMMGGRKKMPKMR</sequence>
<evidence type="ECO:0000313" key="2">
    <source>
        <dbReference type="EMBL" id="TSJ46679.1"/>
    </source>
</evidence>
<dbReference type="Proteomes" id="UP000316008">
    <property type="component" value="Unassembled WGS sequence"/>
</dbReference>
<keyword evidence="1" id="KW-0812">Transmembrane</keyword>
<evidence type="ECO:0008006" key="4">
    <source>
        <dbReference type="Google" id="ProtNLM"/>
    </source>
</evidence>
<feature type="transmembrane region" description="Helical" evidence="1">
    <location>
        <begin position="29"/>
        <end position="47"/>
    </location>
</feature>
<dbReference type="EMBL" id="VLPL01000002">
    <property type="protein sequence ID" value="TSJ46679.1"/>
    <property type="molecule type" value="Genomic_DNA"/>
</dbReference>
<reference evidence="2 3" key="1">
    <citation type="submission" date="2019-07" db="EMBL/GenBank/DDBJ databases">
        <authorList>
            <person name="Huq M.A."/>
        </authorList>
    </citation>
    <scope>NUCLEOTIDE SEQUENCE [LARGE SCALE GENOMIC DNA]</scope>
    <source>
        <strain evidence="2 3">MAH-3</strain>
    </source>
</reference>
<gene>
    <name evidence="2" type="ORF">FO442_05830</name>
</gene>
<dbReference type="Gene3D" id="1.25.40.10">
    <property type="entry name" value="Tetratricopeptide repeat domain"/>
    <property type="match status" value="1"/>
</dbReference>
<dbReference type="RefSeq" id="WP_144332216.1">
    <property type="nucleotide sequence ID" value="NZ_VLPL01000002.1"/>
</dbReference>
<proteinExistence type="predicted"/>
<keyword evidence="1" id="KW-0472">Membrane</keyword>
<evidence type="ECO:0000256" key="1">
    <source>
        <dbReference type="SAM" id="Phobius"/>
    </source>
</evidence>
<protein>
    <recommendedName>
        <fullName evidence="4">DUF2892 domain-containing protein</fullName>
    </recommendedName>
</protein>
<dbReference type="InterPro" id="IPR011990">
    <property type="entry name" value="TPR-like_helical_dom_sf"/>
</dbReference>
<feature type="transmembrane region" description="Helical" evidence="1">
    <location>
        <begin position="5"/>
        <end position="23"/>
    </location>
</feature>
<dbReference type="OrthoDB" id="1119469at2"/>
<keyword evidence="1" id="KW-1133">Transmembrane helix</keyword>
<accession>A0A556N3P2</accession>